<name>A0A9D3WZT6_9SAUR</name>
<evidence type="ECO:0000313" key="2">
    <source>
        <dbReference type="Proteomes" id="UP000827986"/>
    </source>
</evidence>
<evidence type="ECO:0000313" key="1">
    <source>
        <dbReference type="EMBL" id="KAH1171067.1"/>
    </source>
</evidence>
<reference evidence="1" key="1">
    <citation type="submission" date="2021-09" db="EMBL/GenBank/DDBJ databases">
        <title>The genome of Mauremys mutica provides insights into the evolution of semi-aquatic lifestyle.</title>
        <authorList>
            <person name="Gong S."/>
            <person name="Gao Y."/>
        </authorList>
    </citation>
    <scope>NUCLEOTIDE SEQUENCE</scope>
    <source>
        <strain evidence="1">MM-2020</strain>
        <tissue evidence="1">Muscle</tissue>
    </source>
</reference>
<dbReference type="AlphaFoldDB" id="A0A9D3WZT6"/>
<proteinExistence type="predicted"/>
<dbReference type="Proteomes" id="UP000827986">
    <property type="component" value="Unassembled WGS sequence"/>
</dbReference>
<gene>
    <name evidence="1" type="ORF">KIL84_006685</name>
</gene>
<keyword evidence="2" id="KW-1185">Reference proteome</keyword>
<comment type="caution">
    <text evidence="1">The sequence shown here is derived from an EMBL/GenBank/DDBJ whole genome shotgun (WGS) entry which is preliminary data.</text>
</comment>
<protein>
    <submittedName>
        <fullName evidence="1">Uncharacterized protein</fullName>
    </submittedName>
</protein>
<dbReference type="EMBL" id="JAHDVG010000483">
    <property type="protein sequence ID" value="KAH1171067.1"/>
    <property type="molecule type" value="Genomic_DNA"/>
</dbReference>
<sequence length="103" mass="11160">MPCRTPPPPCATLTTCAADGNLHANQLWGGGGTSLQPAEYPSWRQWVTIQHNSQFLLLSSRCEPWPAATARIGSLQYSLPANPPMQHRSGIGPILVTTLKARL</sequence>
<accession>A0A9D3WZT6</accession>
<organism evidence="1 2">
    <name type="scientific">Mauremys mutica</name>
    <name type="common">yellowpond turtle</name>
    <dbReference type="NCBI Taxonomy" id="74926"/>
    <lineage>
        <taxon>Eukaryota</taxon>
        <taxon>Metazoa</taxon>
        <taxon>Chordata</taxon>
        <taxon>Craniata</taxon>
        <taxon>Vertebrata</taxon>
        <taxon>Euteleostomi</taxon>
        <taxon>Archelosauria</taxon>
        <taxon>Testudinata</taxon>
        <taxon>Testudines</taxon>
        <taxon>Cryptodira</taxon>
        <taxon>Durocryptodira</taxon>
        <taxon>Testudinoidea</taxon>
        <taxon>Geoemydidae</taxon>
        <taxon>Geoemydinae</taxon>
        <taxon>Mauremys</taxon>
    </lineage>
</organism>